<keyword evidence="1" id="KW-0812">Transmembrane</keyword>
<proteinExistence type="evidence at transcript level"/>
<dbReference type="AlphaFoldDB" id="G0ZJB7"/>
<protein>
    <submittedName>
        <fullName evidence="2">Cytosolic juvenile hormone binding protein 36 kDa subunit</fullName>
    </submittedName>
</protein>
<reference evidence="2" key="1">
    <citation type="journal article" date="2011" name="Dev. Comp. Immunol.">
        <title>Differential gene expression profile from haematopoietic tissue stem cells of red claw crayfish, Cherax quadricarinatus, in response to WSSV infection.</title>
        <authorList>
            <person name="Liu H.P."/>
            <person name="Chen R.Y."/>
            <person name="Zhang Q.X."/>
            <person name="Peng H."/>
            <person name="Wang K.J."/>
        </authorList>
    </citation>
    <scope>NUCLEOTIDE SEQUENCE</scope>
</reference>
<reference evidence="2" key="2">
    <citation type="submission" date="2011-02" db="EMBL/GenBank/DDBJ databases">
        <authorList>
            <person name="Liu H.-P."/>
            <person name="Chen R.-Y."/>
            <person name="Zhang Q.-X."/>
            <person name="Peng H."/>
            <person name="Wang K.-J."/>
        </authorList>
    </citation>
    <scope>NUCLEOTIDE SEQUENCE</scope>
</reference>
<accession>G0ZJB7</accession>
<evidence type="ECO:0000256" key="1">
    <source>
        <dbReference type="SAM" id="Phobius"/>
    </source>
</evidence>
<keyword evidence="1" id="KW-1133">Transmembrane helix</keyword>
<name>G0ZJB7_CHEQU</name>
<sequence>MMINLYPPGASNKLCPPSSFTGQPFALPFSSGSSESFVAVSLSFIGATSSSFPSASCALALAAFLPFLTGTASFGSGAFLRPLLRVVGMLCVWRLA</sequence>
<dbReference type="EMBL" id="JF284568">
    <property type="protein sequence ID" value="AEL23114.1"/>
    <property type="molecule type" value="mRNA"/>
</dbReference>
<keyword evidence="1" id="KW-0472">Membrane</keyword>
<organism evidence="2">
    <name type="scientific">Cherax quadricarinatus</name>
    <name type="common">Australian red claw crayfish</name>
    <dbReference type="NCBI Taxonomy" id="27406"/>
    <lineage>
        <taxon>Eukaryota</taxon>
        <taxon>Metazoa</taxon>
        <taxon>Ecdysozoa</taxon>
        <taxon>Arthropoda</taxon>
        <taxon>Crustacea</taxon>
        <taxon>Multicrustacea</taxon>
        <taxon>Malacostraca</taxon>
        <taxon>Eumalacostraca</taxon>
        <taxon>Eucarida</taxon>
        <taxon>Decapoda</taxon>
        <taxon>Pleocyemata</taxon>
        <taxon>Astacidea</taxon>
        <taxon>Parastacoidea</taxon>
        <taxon>Parastacidae</taxon>
        <taxon>Cherax</taxon>
    </lineage>
</organism>
<feature type="transmembrane region" description="Helical" evidence="1">
    <location>
        <begin position="58"/>
        <end position="80"/>
    </location>
</feature>
<evidence type="ECO:0000313" key="2">
    <source>
        <dbReference type="EMBL" id="AEL23114.1"/>
    </source>
</evidence>